<dbReference type="Gene3D" id="2.60.120.260">
    <property type="entry name" value="Galactose-binding domain-like"/>
    <property type="match status" value="1"/>
</dbReference>
<dbReference type="Pfam" id="PF17786">
    <property type="entry name" value="Mannosidase_ig"/>
    <property type="match status" value="1"/>
</dbReference>
<evidence type="ECO:0000256" key="4">
    <source>
        <dbReference type="ARBA" id="ARBA00011738"/>
    </source>
</evidence>
<dbReference type="Proteomes" id="UP000547209">
    <property type="component" value="Unassembled WGS sequence"/>
</dbReference>
<evidence type="ECO:0000256" key="12">
    <source>
        <dbReference type="ARBA" id="ARBA00041614"/>
    </source>
</evidence>
<keyword evidence="7 17" id="KW-0378">Hydrolase</keyword>
<dbReference type="InterPro" id="IPR006102">
    <property type="entry name" value="Ig-like_GH2"/>
</dbReference>
<proteinExistence type="inferred from homology"/>
<comment type="caution">
    <text evidence="17">The sequence shown here is derived from an EMBL/GenBank/DDBJ whole genome shotgun (WGS) entry which is preliminary data.</text>
</comment>
<dbReference type="InterPro" id="IPR050887">
    <property type="entry name" value="Beta-mannosidase_GH2"/>
</dbReference>
<dbReference type="GO" id="GO:0004567">
    <property type="term" value="F:beta-mannosidase activity"/>
    <property type="evidence" value="ECO:0007669"/>
    <property type="project" value="UniProtKB-EC"/>
</dbReference>
<dbReference type="InterPro" id="IPR008979">
    <property type="entry name" value="Galactose-bd-like_sf"/>
</dbReference>
<dbReference type="Gene3D" id="3.20.20.80">
    <property type="entry name" value="Glycosidases"/>
    <property type="match status" value="1"/>
</dbReference>
<comment type="catalytic activity">
    <reaction evidence="1">
        <text>Hydrolysis of terminal, non-reducing beta-D-mannose residues in beta-D-mannosides.</text>
        <dbReference type="EC" id="3.2.1.25"/>
    </reaction>
</comment>
<protein>
    <recommendedName>
        <fullName evidence="11">Beta-mannosidase B</fullName>
        <ecNumber evidence="5">3.2.1.25</ecNumber>
    </recommendedName>
    <alternativeName>
        <fullName evidence="12">Mannanase B</fullName>
    </alternativeName>
</protein>
<evidence type="ECO:0000256" key="1">
    <source>
        <dbReference type="ARBA" id="ARBA00000829"/>
    </source>
</evidence>
<dbReference type="Pfam" id="PF00703">
    <property type="entry name" value="Glyco_hydro_2"/>
    <property type="match status" value="1"/>
</dbReference>
<dbReference type="InterPro" id="IPR054593">
    <property type="entry name" value="Beta-mannosidase-like_N2"/>
</dbReference>
<feature type="domain" description="Glycoside hydrolase family 2 immunoglobulin-like beta-sandwich" evidence="13">
    <location>
        <begin position="201"/>
        <end position="293"/>
    </location>
</feature>
<dbReference type="GO" id="GO:0006516">
    <property type="term" value="P:glycoprotein catabolic process"/>
    <property type="evidence" value="ECO:0007669"/>
    <property type="project" value="TreeGrafter"/>
</dbReference>
<dbReference type="EMBL" id="JACJVP010000032">
    <property type="protein sequence ID" value="MBB6672985.1"/>
    <property type="molecule type" value="Genomic_DNA"/>
</dbReference>
<evidence type="ECO:0000256" key="7">
    <source>
        <dbReference type="ARBA" id="ARBA00022801"/>
    </source>
</evidence>
<comment type="similarity">
    <text evidence="10">Belongs to the glycosyl hydrolase 2 family. Beta-mannosidase B subfamily.</text>
</comment>
<evidence type="ECO:0000256" key="6">
    <source>
        <dbReference type="ARBA" id="ARBA00022525"/>
    </source>
</evidence>
<keyword evidence="8" id="KW-0325">Glycoprotein</keyword>
<dbReference type="RefSeq" id="WP_185670833.1">
    <property type="nucleotide sequence ID" value="NZ_JACJVP010000032.1"/>
</dbReference>
<keyword evidence="18" id="KW-1185">Reference proteome</keyword>
<evidence type="ECO:0000256" key="10">
    <source>
        <dbReference type="ARBA" id="ARBA00038429"/>
    </source>
</evidence>
<dbReference type="EC" id="3.2.1.25" evidence="5"/>
<feature type="domain" description="Beta-mannosidase-like galactose-binding" evidence="16">
    <location>
        <begin position="26"/>
        <end position="178"/>
    </location>
</feature>
<dbReference type="PANTHER" id="PTHR43730">
    <property type="entry name" value="BETA-MANNOSIDASE"/>
    <property type="match status" value="1"/>
</dbReference>
<dbReference type="Gene3D" id="2.60.40.10">
    <property type="entry name" value="Immunoglobulins"/>
    <property type="match status" value="3"/>
</dbReference>
<dbReference type="InterPro" id="IPR013783">
    <property type="entry name" value="Ig-like_fold"/>
</dbReference>
<organism evidence="17 18">
    <name type="scientific">Cohnella nanjingensis</name>
    <dbReference type="NCBI Taxonomy" id="1387779"/>
    <lineage>
        <taxon>Bacteria</taxon>
        <taxon>Bacillati</taxon>
        <taxon>Bacillota</taxon>
        <taxon>Bacilli</taxon>
        <taxon>Bacillales</taxon>
        <taxon>Paenibacillaceae</taxon>
        <taxon>Cohnella</taxon>
    </lineage>
</organism>
<evidence type="ECO:0000256" key="9">
    <source>
        <dbReference type="ARBA" id="ARBA00023295"/>
    </source>
</evidence>
<gene>
    <name evidence="17" type="ORF">H7C19_20090</name>
</gene>
<comment type="pathway">
    <text evidence="3">Glycan metabolism; N-glycan degradation.</text>
</comment>
<feature type="domain" description="Mannosidase Ig/CBM-like" evidence="15">
    <location>
        <begin position="653"/>
        <end position="720"/>
    </location>
</feature>
<evidence type="ECO:0000256" key="8">
    <source>
        <dbReference type="ARBA" id="ARBA00023180"/>
    </source>
</evidence>
<feature type="domain" description="Beta-mannosidase Ig-fold" evidence="14">
    <location>
        <begin position="751"/>
        <end position="821"/>
    </location>
</feature>
<dbReference type="PANTHER" id="PTHR43730:SF1">
    <property type="entry name" value="BETA-MANNOSIDASE"/>
    <property type="match status" value="1"/>
</dbReference>
<dbReference type="Pfam" id="PF17753">
    <property type="entry name" value="Ig_mannosidase"/>
    <property type="match status" value="1"/>
</dbReference>
<reference evidence="17 18" key="1">
    <citation type="submission" date="2020-08" db="EMBL/GenBank/DDBJ databases">
        <title>Cohnella phylogeny.</title>
        <authorList>
            <person name="Dunlap C."/>
        </authorList>
    </citation>
    <scope>NUCLEOTIDE SEQUENCE [LARGE SCALE GENOMIC DNA]</scope>
    <source>
        <strain evidence="17 18">DSM 28246</strain>
    </source>
</reference>
<name>A0A7X0VGC5_9BACL</name>
<evidence type="ECO:0000259" key="13">
    <source>
        <dbReference type="Pfam" id="PF00703"/>
    </source>
</evidence>
<evidence type="ECO:0000256" key="2">
    <source>
        <dbReference type="ARBA" id="ARBA00004613"/>
    </source>
</evidence>
<dbReference type="GO" id="GO:0005576">
    <property type="term" value="C:extracellular region"/>
    <property type="evidence" value="ECO:0007669"/>
    <property type="project" value="UniProtKB-SubCell"/>
</dbReference>
<dbReference type="AlphaFoldDB" id="A0A7X0VGC5"/>
<dbReference type="SUPFAM" id="SSF49303">
    <property type="entry name" value="beta-Galactosidase/glucuronidase domain"/>
    <property type="match status" value="2"/>
</dbReference>
<evidence type="ECO:0000313" key="17">
    <source>
        <dbReference type="EMBL" id="MBB6672985.1"/>
    </source>
</evidence>
<keyword evidence="6" id="KW-0964">Secreted</keyword>
<dbReference type="SUPFAM" id="SSF51445">
    <property type="entry name" value="(Trans)glycosidases"/>
    <property type="match status" value="1"/>
</dbReference>
<evidence type="ECO:0000256" key="5">
    <source>
        <dbReference type="ARBA" id="ARBA00012754"/>
    </source>
</evidence>
<dbReference type="InterPro" id="IPR041625">
    <property type="entry name" value="Beta-mannosidase_Ig"/>
</dbReference>
<dbReference type="SUPFAM" id="SSF49785">
    <property type="entry name" value="Galactose-binding domain-like"/>
    <property type="match status" value="1"/>
</dbReference>
<accession>A0A7X0VGC5</accession>
<evidence type="ECO:0000313" key="18">
    <source>
        <dbReference type="Proteomes" id="UP000547209"/>
    </source>
</evidence>
<evidence type="ECO:0000259" key="14">
    <source>
        <dbReference type="Pfam" id="PF17753"/>
    </source>
</evidence>
<comment type="subcellular location">
    <subcellularLocation>
        <location evidence="2">Secreted</location>
    </subcellularLocation>
</comment>
<dbReference type="InterPro" id="IPR036156">
    <property type="entry name" value="Beta-gal/glucu_dom_sf"/>
</dbReference>
<dbReference type="Pfam" id="PF22666">
    <property type="entry name" value="Glyco_hydro_2_N2"/>
    <property type="match status" value="1"/>
</dbReference>
<dbReference type="InterPro" id="IPR041447">
    <property type="entry name" value="Mannosidase_ig"/>
</dbReference>
<sequence>MNINMDLRDNWQVTGYGPKGEVIGPIAGTVPGHVHTDLLKLEMIPDPMWRDQALDVQWVEDFDWVYETEFVWPENGNRAAAVLRFEGLDTLASVYVNDMLVGSADNMFIEHVFSVSDAIVSGSNRIQVRFTSVKTYLQDKDVNRYVSLFSQDRVYLRKMQCTFGWDWVHRLVSYGIWRPVYLESKPGGSIGNTCLRTIRLNEHNAELAWEVEAAPGPEGCRLQLELADPSGVVVWTNECKCEAESVSGRFTLEKPKLWWPVGYGEACLYRFRTRLVTHQGETVDERCDEIGIRTIEVEEIPDQQGSSFTIVVNGQRIFAKGGNWVPADPFPSRVTREKYDHLLNALVEGNMNMLRVWGGGIYELPAFWEACNRMGIMISLDFMMACAQYPETETWFLAAMEKEVKHAIRELRNHPSLIFWCGDNELAMNNKPEDDYWGKIVSAQVTAPLCAELDPSRPYFPTSPYRGSPFNSQDAGDCHFSTWYDIDFILGDMTDYREQIARGRGRFLSECATAGSPPFSSLLKMMTMEDVADEKGEIWEFRTKDNPYNGQDELTHYRMLEKTAVTLYGESEDPVERVKKLEYVQYEFARLMGEHYRRRKYATSGLLFWMYNDCWPASGWSMIDYYGAPKAGYYGAKNAFAPLMVSIENLGDELGLWMVNDTLQACEGEVAVRAVRTDGTFLFERRFAAHVPAHAAMLVAAVRKQDVGLASGAADVVVEALWRPDAGRQGQGRGAESRTVYFDALPKELRLPKATLQVEVRAADDCSGTIAITADAFARVVTIEEDLLLSDNYFDLLPGEQRIVSYRTRDAAPWTGALKVTCWNRVTEC</sequence>
<keyword evidence="9" id="KW-0326">Glycosidase</keyword>
<evidence type="ECO:0000259" key="16">
    <source>
        <dbReference type="Pfam" id="PF22666"/>
    </source>
</evidence>
<dbReference type="GO" id="GO:0005975">
    <property type="term" value="P:carbohydrate metabolic process"/>
    <property type="evidence" value="ECO:0007669"/>
    <property type="project" value="InterPro"/>
</dbReference>
<evidence type="ECO:0000256" key="11">
    <source>
        <dbReference type="ARBA" id="ARBA00041069"/>
    </source>
</evidence>
<evidence type="ECO:0000259" key="15">
    <source>
        <dbReference type="Pfam" id="PF17786"/>
    </source>
</evidence>
<dbReference type="InterPro" id="IPR017853">
    <property type="entry name" value="GH"/>
</dbReference>
<comment type="subunit">
    <text evidence="4">Homodimer.</text>
</comment>
<evidence type="ECO:0000256" key="3">
    <source>
        <dbReference type="ARBA" id="ARBA00004740"/>
    </source>
</evidence>